<name>A0A392S8I8_9FABA</name>
<organism evidence="2 3">
    <name type="scientific">Trifolium medium</name>
    <dbReference type="NCBI Taxonomy" id="97028"/>
    <lineage>
        <taxon>Eukaryota</taxon>
        <taxon>Viridiplantae</taxon>
        <taxon>Streptophyta</taxon>
        <taxon>Embryophyta</taxon>
        <taxon>Tracheophyta</taxon>
        <taxon>Spermatophyta</taxon>
        <taxon>Magnoliopsida</taxon>
        <taxon>eudicotyledons</taxon>
        <taxon>Gunneridae</taxon>
        <taxon>Pentapetalae</taxon>
        <taxon>rosids</taxon>
        <taxon>fabids</taxon>
        <taxon>Fabales</taxon>
        <taxon>Fabaceae</taxon>
        <taxon>Papilionoideae</taxon>
        <taxon>50 kb inversion clade</taxon>
        <taxon>NPAAA clade</taxon>
        <taxon>Hologalegina</taxon>
        <taxon>IRL clade</taxon>
        <taxon>Trifolieae</taxon>
        <taxon>Trifolium</taxon>
    </lineage>
</organism>
<reference evidence="2 3" key="1">
    <citation type="journal article" date="2018" name="Front. Plant Sci.">
        <title>Red Clover (Trifolium pratense) and Zigzag Clover (T. medium) - A Picture of Genomic Similarities and Differences.</title>
        <authorList>
            <person name="Dluhosova J."/>
            <person name="Istvanek J."/>
            <person name="Nedelnik J."/>
            <person name="Repkova J."/>
        </authorList>
    </citation>
    <scope>NUCLEOTIDE SEQUENCE [LARGE SCALE GENOMIC DNA]</scope>
    <source>
        <strain evidence="3">cv. 10/8</strain>
        <tissue evidence="2">Leaf</tissue>
    </source>
</reference>
<dbReference type="AlphaFoldDB" id="A0A392S8I8"/>
<dbReference type="EMBL" id="LXQA010335048">
    <property type="protein sequence ID" value="MCI44772.1"/>
    <property type="molecule type" value="Genomic_DNA"/>
</dbReference>
<evidence type="ECO:0000256" key="1">
    <source>
        <dbReference type="SAM" id="MobiDB-lite"/>
    </source>
</evidence>
<comment type="caution">
    <text evidence="2">The sequence shown here is derived from an EMBL/GenBank/DDBJ whole genome shotgun (WGS) entry which is preliminary data.</text>
</comment>
<sequence>MDEHHSSTSTQPSLITDACPNASSPYYLHPGENP</sequence>
<feature type="region of interest" description="Disordered" evidence="1">
    <location>
        <begin position="1"/>
        <end position="34"/>
    </location>
</feature>
<evidence type="ECO:0000313" key="3">
    <source>
        <dbReference type="Proteomes" id="UP000265520"/>
    </source>
</evidence>
<proteinExistence type="predicted"/>
<keyword evidence="3" id="KW-1185">Reference proteome</keyword>
<protein>
    <submittedName>
        <fullName evidence="2">Uncharacterized protein</fullName>
    </submittedName>
</protein>
<accession>A0A392S8I8</accession>
<dbReference type="Proteomes" id="UP000265520">
    <property type="component" value="Unassembled WGS sequence"/>
</dbReference>
<feature type="non-terminal residue" evidence="2">
    <location>
        <position position="34"/>
    </location>
</feature>
<evidence type="ECO:0000313" key="2">
    <source>
        <dbReference type="EMBL" id="MCI44772.1"/>
    </source>
</evidence>